<dbReference type="Proteomes" id="UP000011761">
    <property type="component" value="Unassembled WGS sequence"/>
</dbReference>
<feature type="region of interest" description="Disordered" evidence="6">
    <location>
        <begin position="512"/>
        <end position="537"/>
    </location>
</feature>
<dbReference type="GO" id="GO:0000324">
    <property type="term" value="C:fungal-type vacuole"/>
    <property type="evidence" value="ECO:0007669"/>
    <property type="project" value="TreeGrafter"/>
</dbReference>
<name>M2NH20_BAUPA</name>
<dbReference type="GO" id="GO:0006508">
    <property type="term" value="P:proteolysis"/>
    <property type="evidence" value="ECO:0007669"/>
    <property type="project" value="UniProtKB-KW"/>
</dbReference>
<reference evidence="9 10" key="1">
    <citation type="journal article" date="2012" name="PLoS Pathog.">
        <title>Diverse lifestyles and strategies of plant pathogenesis encoded in the genomes of eighteen Dothideomycetes fungi.</title>
        <authorList>
            <person name="Ohm R.A."/>
            <person name="Feau N."/>
            <person name="Henrissat B."/>
            <person name="Schoch C.L."/>
            <person name="Horwitz B.A."/>
            <person name="Barry K.W."/>
            <person name="Condon B.J."/>
            <person name="Copeland A.C."/>
            <person name="Dhillon B."/>
            <person name="Glaser F."/>
            <person name="Hesse C.N."/>
            <person name="Kosti I."/>
            <person name="LaButti K."/>
            <person name="Lindquist E.A."/>
            <person name="Lucas S."/>
            <person name="Salamov A.A."/>
            <person name="Bradshaw R.E."/>
            <person name="Ciuffetti L."/>
            <person name="Hamelin R.C."/>
            <person name="Kema G.H.J."/>
            <person name="Lawrence C."/>
            <person name="Scott J.A."/>
            <person name="Spatafora J.W."/>
            <person name="Turgeon B.G."/>
            <person name="de Wit P.J.G.M."/>
            <person name="Zhong S."/>
            <person name="Goodwin S.B."/>
            <person name="Grigoriev I.V."/>
        </authorList>
    </citation>
    <scope>NUCLEOTIDE SEQUENCE [LARGE SCALE GENOMIC DNA]</scope>
    <source>
        <strain evidence="9 10">UAMH 10762</strain>
    </source>
</reference>
<dbReference type="InterPro" id="IPR001563">
    <property type="entry name" value="Peptidase_S10"/>
</dbReference>
<dbReference type="GeneID" id="19111751"/>
<evidence type="ECO:0000256" key="1">
    <source>
        <dbReference type="ARBA" id="ARBA00009431"/>
    </source>
</evidence>
<evidence type="ECO:0000256" key="3">
    <source>
        <dbReference type="ARBA" id="ARBA00022670"/>
    </source>
</evidence>
<evidence type="ECO:0000256" key="6">
    <source>
        <dbReference type="SAM" id="MobiDB-lite"/>
    </source>
</evidence>
<feature type="chain" id="PRO_5004022039" description="Carboxypeptidase" evidence="8">
    <location>
        <begin position="23"/>
        <end position="759"/>
    </location>
</feature>
<dbReference type="PANTHER" id="PTHR11802:SF404">
    <property type="entry name" value="CARBOXYPEPTIDASE"/>
    <property type="match status" value="1"/>
</dbReference>
<dbReference type="Pfam" id="PF00450">
    <property type="entry name" value="Peptidase_S10"/>
    <property type="match status" value="1"/>
</dbReference>
<dbReference type="eggNOG" id="KOG1282">
    <property type="taxonomic scope" value="Eukaryota"/>
</dbReference>
<keyword evidence="7" id="KW-0812">Transmembrane</keyword>
<keyword evidence="4" id="KW-0378">Hydrolase</keyword>
<keyword evidence="5" id="KW-0325">Glycoprotein</keyword>
<dbReference type="InterPro" id="IPR033124">
    <property type="entry name" value="Ser_caboxypep_his_AS"/>
</dbReference>
<dbReference type="PROSITE" id="PS00560">
    <property type="entry name" value="CARBOXYPEPT_SER_HIS"/>
    <property type="match status" value="1"/>
</dbReference>
<dbReference type="Gene3D" id="3.40.50.1820">
    <property type="entry name" value="alpha/beta hydrolase"/>
    <property type="match status" value="1"/>
</dbReference>
<keyword evidence="8" id="KW-0732">Signal</keyword>
<dbReference type="PANTHER" id="PTHR11802">
    <property type="entry name" value="SERINE PROTEASE FAMILY S10 SERINE CARBOXYPEPTIDASE"/>
    <property type="match status" value="1"/>
</dbReference>
<keyword evidence="3" id="KW-0645">Protease</keyword>
<dbReference type="GO" id="GO:0004185">
    <property type="term" value="F:serine-type carboxypeptidase activity"/>
    <property type="evidence" value="ECO:0007669"/>
    <property type="project" value="InterPro"/>
</dbReference>
<dbReference type="SUPFAM" id="SSF53474">
    <property type="entry name" value="alpha/beta-Hydrolases"/>
    <property type="match status" value="1"/>
</dbReference>
<dbReference type="OrthoDB" id="443318at2759"/>
<evidence type="ECO:0000256" key="8">
    <source>
        <dbReference type="SAM" id="SignalP"/>
    </source>
</evidence>
<dbReference type="AlphaFoldDB" id="M2NH20"/>
<comment type="similarity">
    <text evidence="1">Belongs to the peptidase S10 family.</text>
</comment>
<evidence type="ECO:0000256" key="7">
    <source>
        <dbReference type="SAM" id="Phobius"/>
    </source>
</evidence>
<accession>M2NH20</accession>
<evidence type="ECO:0000313" key="9">
    <source>
        <dbReference type="EMBL" id="EMC98320.1"/>
    </source>
</evidence>
<sequence length="759" mass="81167">MQFFTLPPTLATLVASFVLTLAQSPPPASYQNILTSPLNPKVTVAYKQPPAGTCSTAYPTQKQYSGYIGLPPYTLAPIQQNYSINTFFWFIEARQLPEAAPLTIWLNGGPGSSSMVGLFNEVGPCEVVQMSDGSYGTQYRPWGWDRTSNILFIDQPNQVGFSYDTATNASYNLLTGEIFEPPTQPNAALPSYMYLNGTFGTANTNGTYEASANTTEIAAAATWHFLQTWLAAFPQYNPATRPNMTAEYAQYWSSVNPAGVNLWSESYGGKYGPVFAKYFDRQNKLRSNGSIPSNSTVPIVLTSVGIMNGMVDDLIQDQYYPLFAYNNTYGVQAVTQTEELNALQSYSGVGGCLTQIQACRNAMNLTDPEGYGDVSATDYLCELAQYTCANVSQPYYNNGYDPYDIRQKLPSPDPPAAYQEYLNNASVLAAIGARVNYTESSRYVQNGFISTGDTIRGGQIEDLAYLLTQGIRVALVYGDADYVCNWFGGQAISYAVASRLPNYPVLPLASTSSSASFSTSSSTSSRTSVTSTATSSVAPGSYASGFPAAGYAPIVVNSTYIGGVVRQYGNLSFSRIYDAGHFVPYFQAETAFTVFARVIEGSNLSNGNLINSTTFQSNGSTNSTHQNSVPPAPAHTCWVRNFNSTCSSDDLKAMLAGSGTVMNGVFYQNSASMTLPTSVSTAGVPGHPVSTANASVVSGTPAMSDGSPTGLTGVYTATNTPSPSATRSASGSLLEALHVHFWPALFVSLGIALGMTLLV</sequence>
<gene>
    <name evidence="9" type="ORF">BAUCODRAFT_32340</name>
</gene>
<evidence type="ECO:0000256" key="2">
    <source>
        <dbReference type="ARBA" id="ARBA00022645"/>
    </source>
</evidence>
<organism evidence="9 10">
    <name type="scientific">Baudoinia panamericana (strain UAMH 10762)</name>
    <name type="common">Angels' share fungus</name>
    <name type="synonym">Baudoinia compniacensis (strain UAMH 10762)</name>
    <dbReference type="NCBI Taxonomy" id="717646"/>
    <lineage>
        <taxon>Eukaryota</taxon>
        <taxon>Fungi</taxon>
        <taxon>Dikarya</taxon>
        <taxon>Ascomycota</taxon>
        <taxon>Pezizomycotina</taxon>
        <taxon>Dothideomycetes</taxon>
        <taxon>Dothideomycetidae</taxon>
        <taxon>Mycosphaerellales</taxon>
        <taxon>Teratosphaeriaceae</taxon>
        <taxon>Baudoinia</taxon>
    </lineage>
</organism>
<evidence type="ECO:0000256" key="4">
    <source>
        <dbReference type="ARBA" id="ARBA00022801"/>
    </source>
</evidence>
<keyword evidence="7" id="KW-0472">Membrane</keyword>
<dbReference type="OMA" id="IWHMLQG"/>
<keyword evidence="2" id="KW-0121">Carboxypeptidase</keyword>
<dbReference type="HOGENOM" id="CLU_008523_10_3_1"/>
<evidence type="ECO:0008006" key="11">
    <source>
        <dbReference type="Google" id="ProtNLM"/>
    </source>
</evidence>
<protein>
    <recommendedName>
        <fullName evidence="11">Carboxypeptidase</fullName>
    </recommendedName>
</protein>
<dbReference type="KEGG" id="bcom:BAUCODRAFT_32340"/>
<dbReference type="PRINTS" id="PR00724">
    <property type="entry name" value="CRBOXYPTASEC"/>
</dbReference>
<keyword evidence="10" id="KW-1185">Reference proteome</keyword>
<evidence type="ECO:0000313" key="10">
    <source>
        <dbReference type="Proteomes" id="UP000011761"/>
    </source>
</evidence>
<dbReference type="InterPro" id="IPR029058">
    <property type="entry name" value="AB_hydrolase_fold"/>
</dbReference>
<keyword evidence="7" id="KW-1133">Transmembrane helix</keyword>
<proteinExistence type="inferred from homology"/>
<dbReference type="EMBL" id="KB445553">
    <property type="protein sequence ID" value="EMC98320.1"/>
    <property type="molecule type" value="Genomic_DNA"/>
</dbReference>
<feature type="transmembrane region" description="Helical" evidence="7">
    <location>
        <begin position="739"/>
        <end position="758"/>
    </location>
</feature>
<feature type="signal peptide" evidence="8">
    <location>
        <begin position="1"/>
        <end position="22"/>
    </location>
</feature>
<dbReference type="RefSeq" id="XP_007674457.1">
    <property type="nucleotide sequence ID" value="XM_007676267.1"/>
</dbReference>
<evidence type="ECO:0000256" key="5">
    <source>
        <dbReference type="ARBA" id="ARBA00023180"/>
    </source>
</evidence>